<keyword evidence="9" id="KW-1185">Reference proteome</keyword>
<dbReference type="GO" id="GO:0005886">
    <property type="term" value="C:plasma membrane"/>
    <property type="evidence" value="ECO:0007669"/>
    <property type="project" value="UniProtKB-SubCell"/>
</dbReference>
<dbReference type="EMBL" id="NIDE01000018">
    <property type="protein sequence ID" value="OWK35260.1"/>
    <property type="molecule type" value="Genomic_DNA"/>
</dbReference>
<evidence type="ECO:0000256" key="4">
    <source>
        <dbReference type="ARBA" id="ARBA00022989"/>
    </source>
</evidence>
<accession>A0A225D0X9</accession>
<dbReference type="AlphaFoldDB" id="A0A225D0X9"/>
<dbReference type="OrthoDB" id="212987at2"/>
<gene>
    <name evidence="8" type="ORF">FRUB_09421</name>
</gene>
<dbReference type="PANTHER" id="PTHR35007:SF2">
    <property type="entry name" value="PILUS ASSEMBLE PROTEIN"/>
    <property type="match status" value="1"/>
</dbReference>
<dbReference type="Proteomes" id="UP000214646">
    <property type="component" value="Unassembled WGS sequence"/>
</dbReference>
<keyword evidence="3 6" id="KW-0812">Transmembrane</keyword>
<evidence type="ECO:0000256" key="5">
    <source>
        <dbReference type="ARBA" id="ARBA00023136"/>
    </source>
</evidence>
<feature type="domain" description="Type II secretion system protein GspF" evidence="7">
    <location>
        <begin position="156"/>
        <end position="284"/>
    </location>
</feature>
<feature type="transmembrane region" description="Helical" evidence="6">
    <location>
        <begin position="265"/>
        <end position="289"/>
    </location>
</feature>
<dbReference type="Pfam" id="PF00482">
    <property type="entry name" value="T2SSF"/>
    <property type="match status" value="1"/>
</dbReference>
<dbReference type="PANTHER" id="PTHR35007">
    <property type="entry name" value="INTEGRAL MEMBRANE PROTEIN-RELATED"/>
    <property type="match status" value="1"/>
</dbReference>
<feature type="transmembrane region" description="Helical" evidence="6">
    <location>
        <begin position="6"/>
        <end position="26"/>
    </location>
</feature>
<evidence type="ECO:0000313" key="8">
    <source>
        <dbReference type="EMBL" id="OWK35260.1"/>
    </source>
</evidence>
<proteinExistence type="predicted"/>
<evidence type="ECO:0000313" key="9">
    <source>
        <dbReference type="Proteomes" id="UP000214646"/>
    </source>
</evidence>
<protein>
    <submittedName>
        <fullName evidence="8">Type II/IV secretion system protein TadC, associated with Flp pilus assembly</fullName>
    </submittedName>
</protein>
<evidence type="ECO:0000256" key="2">
    <source>
        <dbReference type="ARBA" id="ARBA00022475"/>
    </source>
</evidence>
<evidence type="ECO:0000256" key="6">
    <source>
        <dbReference type="SAM" id="Phobius"/>
    </source>
</evidence>
<dbReference type="RefSeq" id="WP_088259869.1">
    <property type="nucleotide sequence ID" value="NZ_NIDE01000018.1"/>
</dbReference>
<keyword evidence="4 6" id="KW-1133">Transmembrane helix</keyword>
<name>A0A225D0X9_9BACT</name>
<keyword evidence="2" id="KW-1003">Cell membrane</keyword>
<sequence length="322" mass="34484">MGEWVWFGLVAGGVAVACCAVLLSLARRPSVRRLDPGGVAAGDADPPPVLGDMTDVLAGGLPGAARDELEIAPILLRAGYYSRTALVQYRAIRALLTLAPVFVAAGVAMLVSPGWIPYAAGGGLVLALVGYSVPRVYLALAAHARDGEIERGLPVFADMLAIALLAGQGLIRSLERVTEQLRGPFPRMTEELGLVLRQAEMLNLAVAFERWADRSQSVSVRNLAVILTQSQLLGNDVSAALTGYAASVRVNARQRADARAQRATFWMLFPTMLFLWIPAAVVLVAPVYFELNARRAKAREALPKADPNNLIGKTLNPKNRTK</sequence>
<comment type="subcellular location">
    <subcellularLocation>
        <location evidence="1">Cell membrane</location>
        <topology evidence="1">Multi-pass membrane protein</topology>
    </subcellularLocation>
</comment>
<evidence type="ECO:0000256" key="3">
    <source>
        <dbReference type="ARBA" id="ARBA00022692"/>
    </source>
</evidence>
<dbReference type="InterPro" id="IPR018076">
    <property type="entry name" value="T2SS_GspF_dom"/>
</dbReference>
<reference evidence="9" key="1">
    <citation type="submission" date="2017-06" db="EMBL/GenBank/DDBJ databases">
        <title>Genome analysis of Fimbriiglobus ruber SP5, the first member of the order Planctomycetales with confirmed chitinolytic capability.</title>
        <authorList>
            <person name="Ravin N.V."/>
            <person name="Rakitin A.L."/>
            <person name="Ivanova A.A."/>
            <person name="Beletsky A.V."/>
            <person name="Kulichevskaya I.S."/>
            <person name="Mardanov A.V."/>
            <person name="Dedysh S.N."/>
        </authorList>
    </citation>
    <scope>NUCLEOTIDE SEQUENCE [LARGE SCALE GENOMIC DNA]</scope>
    <source>
        <strain evidence="9">SP5</strain>
    </source>
</reference>
<comment type="caution">
    <text evidence="8">The sequence shown here is derived from an EMBL/GenBank/DDBJ whole genome shotgun (WGS) entry which is preliminary data.</text>
</comment>
<organism evidence="8 9">
    <name type="scientific">Fimbriiglobus ruber</name>
    <dbReference type="NCBI Taxonomy" id="1908690"/>
    <lineage>
        <taxon>Bacteria</taxon>
        <taxon>Pseudomonadati</taxon>
        <taxon>Planctomycetota</taxon>
        <taxon>Planctomycetia</taxon>
        <taxon>Gemmatales</taxon>
        <taxon>Gemmataceae</taxon>
        <taxon>Fimbriiglobus</taxon>
    </lineage>
</organism>
<feature type="transmembrane region" description="Helical" evidence="6">
    <location>
        <begin position="91"/>
        <end position="112"/>
    </location>
</feature>
<evidence type="ECO:0000256" key="1">
    <source>
        <dbReference type="ARBA" id="ARBA00004651"/>
    </source>
</evidence>
<keyword evidence="5 6" id="KW-0472">Membrane</keyword>
<feature type="transmembrane region" description="Helical" evidence="6">
    <location>
        <begin position="118"/>
        <end position="140"/>
    </location>
</feature>
<evidence type="ECO:0000259" key="7">
    <source>
        <dbReference type="Pfam" id="PF00482"/>
    </source>
</evidence>